<evidence type="ECO:0000313" key="2">
    <source>
        <dbReference type="Proteomes" id="UP001497493"/>
    </source>
</evidence>
<dbReference type="Proteomes" id="UP001497493">
    <property type="component" value="Chromosome"/>
</dbReference>
<dbReference type="EMBL" id="OZ026884">
    <property type="protein sequence ID" value="CAL1241074.1"/>
    <property type="molecule type" value="Genomic_DNA"/>
</dbReference>
<gene>
    <name evidence="1" type="ORF">MECH1_V1_2298</name>
</gene>
<protein>
    <submittedName>
        <fullName evidence="1">Uncharacterized protein</fullName>
    </submittedName>
</protein>
<name>A0ABP1C9W5_9GAMM</name>
<evidence type="ECO:0000313" key="1">
    <source>
        <dbReference type="EMBL" id="CAL1241074.1"/>
    </source>
</evidence>
<proteinExistence type="predicted"/>
<sequence>MSLNPCPEARRALRLCMEYLSQAYFFVPWRAELDLMLWDWVQQWRERGPIALDDFEPDHARDYEARMLSWLADRAGGWWRREAGGVRFIPMAEWLRIYRDARGP</sequence>
<reference evidence="1 2" key="1">
    <citation type="submission" date="2024-04" db="EMBL/GenBank/DDBJ databases">
        <authorList>
            <person name="Cremers G."/>
        </authorList>
    </citation>
    <scope>NUCLEOTIDE SEQUENCE [LARGE SCALE GENOMIC DNA]</scope>
    <source>
        <strain evidence="1">MeCH1-AG</strain>
    </source>
</reference>
<dbReference type="RefSeq" id="WP_348757605.1">
    <property type="nucleotide sequence ID" value="NZ_OZ026884.1"/>
</dbReference>
<accession>A0ABP1C9W5</accession>
<keyword evidence="2" id="KW-1185">Reference proteome</keyword>
<organism evidence="1 2">
    <name type="scientific">Candidatus Methylocalor cossyra</name>
    <dbReference type="NCBI Taxonomy" id="3108543"/>
    <lineage>
        <taxon>Bacteria</taxon>
        <taxon>Pseudomonadati</taxon>
        <taxon>Pseudomonadota</taxon>
        <taxon>Gammaproteobacteria</taxon>
        <taxon>Methylococcales</taxon>
        <taxon>Methylococcaceae</taxon>
        <taxon>Candidatus Methylocalor</taxon>
    </lineage>
</organism>